<keyword evidence="2" id="KW-0732">Signal</keyword>
<sequence>MNTSLRKMKKSLASLLSVTLAVSLFLSMSPAAAASELAPAGVTAAASKSVSMPLTNPGFEDSASGAAIPGWSSMFAVKEGEYTYAVSTENSHSGNQSLKITDTSQSNSVALMSGKLDITSGVTYTVTASVYMEESGTASLNLRYFDAADKSIAEKPLHNDTSKGFPVKQWTSASTSLEAPANAAYARIILYTTAYSRATAYYDDITMSYEQLVQLPGKLALSAPASAEQGDTLSTVLSLTEGADISSVTASIYYDPSMLEIAEVKPAGAFGDSKASFSSDKENGSIRLEGSLPDAIDGDSEIAVMTFNVIADSGSTWLILAKGARLNGMDSVSENVVKLITIGEDSGQPGASLDDFQFGEPEFRTLPISGVVGLMDGEAGIEDGKNVMYTTVKGIPPMFHVVDLDDYRVIRSLPLEGGGEVWNHEIAPDGTVYITSAGQLWAYSPVTKDVKKVYTHPTESVFWCLAIDEAGAVYIGAGPGGRVLKYDPVTKESRDYGIMVDGAGQQYVRSIDYSNGYIYAGTSHSKVYKVNVETGEKVEIASSLNETGYVYDLSIVDDKFLVIRYDTPQKRYIYDLEAGEWLDVVIEKSSSGLHLPKESLNGKIYFPADKKIKTFDIVTHEVADSGMEYETAFRGANWVQVADPDLPGTSLVTMNFSGIIVFFNPQTNTVKRYENILPPSATITHKFVNGPDGKIYVTGMQASKAAAYDIATNTAKTFSMGQAGAVESYGNRMYFGVYPGGDIYEYDLGQPDGTGNPKKLFTLGNGQDRIGASTLAGDKIYFGSVSTYGELGGAISVFDPTAADPSAAYRVFRNVVQDQSVVSLAYKDGKLYGSTSINGGMAVDPKAAEAKLFVWDTVKEEKILETTLDIPGLSNPPAIGGLTFGPDGLLWGGANGYVFALEPNTLQVIKYFNINPADSGTALRWGNYDLAWSKEGILLANLTKKLYAIDPATFEFIELADTESFTLGPDGHLYYAPSFNRTQMYRITMNMAKEPETPGNDRIRFDLAAPAETKTGETFEVTVKAADADLLYSVHSRISYDASKLELVDVAQAGQFAGEGTYMNTALEPGKAVVTSSLTGDRSVIGDTDVLTLSFKALNLIGNASVTLAAGSSWTLANADETGELHHISEDIVKQVSIVKAVAEDVNHDGTVDLLDVMMVAKFVGTAVNEATRGLDINGDGLIDIADLGLVVLKLHSAV</sequence>
<keyword evidence="1" id="KW-0378">Hydrolase</keyword>
<dbReference type="SUPFAM" id="SSF49785">
    <property type="entry name" value="Galactose-binding domain-like"/>
    <property type="match status" value="1"/>
</dbReference>
<dbReference type="SUPFAM" id="SSF49384">
    <property type="entry name" value="Carbohydrate-binding domain"/>
    <property type="match status" value="2"/>
</dbReference>
<accession>A0A1B2E3L8</accession>
<gene>
    <name evidence="4" type="ORF">BBD41_19505</name>
</gene>
<dbReference type="InterPro" id="IPR002105">
    <property type="entry name" value="Dockerin_1_rpt"/>
</dbReference>
<proteinExistence type="predicted"/>
<dbReference type="Pfam" id="PF02018">
    <property type="entry name" value="CBM_4_9"/>
    <property type="match status" value="1"/>
</dbReference>
<dbReference type="InterPro" id="IPR008965">
    <property type="entry name" value="CBM2/CBM3_carb-bd_dom_sf"/>
</dbReference>
<evidence type="ECO:0000259" key="3">
    <source>
        <dbReference type="PROSITE" id="PS51766"/>
    </source>
</evidence>
<dbReference type="InterPro" id="IPR018391">
    <property type="entry name" value="PQQ_b-propeller_rpt"/>
</dbReference>
<feature type="signal peptide" evidence="2">
    <location>
        <begin position="1"/>
        <end position="33"/>
    </location>
</feature>
<dbReference type="PROSITE" id="PS00018">
    <property type="entry name" value="EF_HAND_1"/>
    <property type="match status" value="2"/>
</dbReference>
<dbReference type="InterPro" id="IPR003305">
    <property type="entry name" value="CenC_carb-bd"/>
</dbReference>
<dbReference type="PROSITE" id="PS51766">
    <property type="entry name" value="DOCKERIN"/>
    <property type="match status" value="1"/>
</dbReference>
<dbReference type="GO" id="GO:0000272">
    <property type="term" value="P:polysaccharide catabolic process"/>
    <property type="evidence" value="ECO:0007669"/>
    <property type="project" value="InterPro"/>
</dbReference>
<dbReference type="CDD" id="cd08547">
    <property type="entry name" value="Type_II_cohesin"/>
    <property type="match status" value="2"/>
</dbReference>
<dbReference type="InterPro" id="IPR016134">
    <property type="entry name" value="Dockerin_dom"/>
</dbReference>
<dbReference type="Gene3D" id="2.60.40.680">
    <property type="match status" value="2"/>
</dbReference>
<dbReference type="Gene3D" id="2.60.120.260">
    <property type="entry name" value="Galactose-binding domain-like"/>
    <property type="match status" value="1"/>
</dbReference>
<evidence type="ECO:0000256" key="1">
    <source>
        <dbReference type="ARBA" id="ARBA00022801"/>
    </source>
</evidence>
<dbReference type="GO" id="GO:0004553">
    <property type="term" value="F:hydrolase activity, hydrolyzing O-glycosyl compounds"/>
    <property type="evidence" value="ECO:0007669"/>
    <property type="project" value="InterPro"/>
</dbReference>
<feature type="domain" description="Dockerin" evidence="3">
    <location>
        <begin position="1139"/>
        <end position="1199"/>
    </location>
</feature>
<dbReference type="InterPro" id="IPR036439">
    <property type="entry name" value="Dockerin_dom_sf"/>
</dbReference>
<dbReference type="SUPFAM" id="SSF50969">
    <property type="entry name" value="YVTN repeat-like/Quinoprotein amine dehydrogenase"/>
    <property type="match status" value="2"/>
</dbReference>
<reference evidence="4" key="1">
    <citation type="submission" date="2016-08" db="EMBL/GenBank/DDBJ databases">
        <title>Complete Genome Seqeunce of Paenibacillus sp. nov. IHBB 9852 from high altitute lake of Indian trans-Himalayas.</title>
        <authorList>
            <person name="Kiran S."/>
            <person name="Swarnkar M.K."/>
            <person name="Rana A."/>
            <person name="Tewari R."/>
            <person name="Gulati A."/>
        </authorList>
    </citation>
    <scope>NUCLEOTIDE SEQUENCE [LARGE SCALE GENOMIC DNA]</scope>
    <source>
        <strain evidence="4">IHBB 9852</strain>
    </source>
</reference>
<protein>
    <recommendedName>
        <fullName evidence="3">Dockerin domain-containing protein</fullName>
    </recommendedName>
</protein>
<dbReference type="Pfam" id="PF00963">
    <property type="entry name" value="Cohesin"/>
    <property type="match status" value="2"/>
</dbReference>
<evidence type="ECO:0000313" key="4">
    <source>
        <dbReference type="EMBL" id="ANY74578.1"/>
    </source>
</evidence>
<dbReference type="EMBL" id="CP016809">
    <property type="protein sequence ID" value="ANY74578.1"/>
    <property type="molecule type" value="Genomic_DNA"/>
</dbReference>
<dbReference type="InterPro" id="IPR008979">
    <property type="entry name" value="Galactose-bd-like_sf"/>
</dbReference>
<dbReference type="PROSITE" id="PS00448">
    <property type="entry name" value="CLOS_CELLULOSOME_RPT"/>
    <property type="match status" value="1"/>
</dbReference>
<dbReference type="AlphaFoldDB" id="A0A1B2E3L8"/>
<dbReference type="InterPro" id="IPR015943">
    <property type="entry name" value="WD40/YVTN_repeat-like_dom_sf"/>
</dbReference>
<feature type="chain" id="PRO_5008535698" description="Dockerin domain-containing protein" evidence="2">
    <location>
        <begin position="34"/>
        <end position="1199"/>
    </location>
</feature>
<dbReference type="Gene3D" id="2.130.10.10">
    <property type="entry name" value="YVTN repeat-like/Quinoprotein amine dehydrogenase"/>
    <property type="match status" value="2"/>
</dbReference>
<dbReference type="RefSeq" id="WP_162292790.1">
    <property type="nucleotide sequence ID" value="NZ_CP016809.1"/>
</dbReference>
<dbReference type="SMART" id="SM00564">
    <property type="entry name" value="PQQ"/>
    <property type="match status" value="2"/>
</dbReference>
<dbReference type="CDD" id="cd14254">
    <property type="entry name" value="Dockerin_II"/>
    <property type="match status" value="1"/>
</dbReference>
<dbReference type="KEGG" id="pib:BBD41_19505"/>
<dbReference type="SUPFAM" id="SSF63446">
    <property type="entry name" value="Type I dockerin domain"/>
    <property type="match status" value="1"/>
</dbReference>
<dbReference type="InterPro" id="IPR002102">
    <property type="entry name" value="Cohesin_dom"/>
</dbReference>
<dbReference type="InterPro" id="IPR011044">
    <property type="entry name" value="Quino_amine_DH_bsu"/>
</dbReference>
<dbReference type="Gene3D" id="1.10.1330.10">
    <property type="entry name" value="Dockerin domain"/>
    <property type="match status" value="1"/>
</dbReference>
<dbReference type="GO" id="GO:0030246">
    <property type="term" value="F:carbohydrate binding"/>
    <property type="evidence" value="ECO:0007669"/>
    <property type="project" value="InterPro"/>
</dbReference>
<dbReference type="Pfam" id="PF00404">
    <property type="entry name" value="Dockerin_1"/>
    <property type="match status" value="1"/>
</dbReference>
<name>A0A1B2E3L8_9BACL</name>
<organism evidence="4">
    <name type="scientific">Paenibacillus ihbetae</name>
    <dbReference type="NCBI Taxonomy" id="1870820"/>
    <lineage>
        <taxon>Bacteria</taxon>
        <taxon>Bacillati</taxon>
        <taxon>Bacillota</taxon>
        <taxon>Bacilli</taxon>
        <taxon>Bacillales</taxon>
        <taxon>Paenibacillaceae</taxon>
        <taxon>Paenibacillus</taxon>
    </lineage>
</organism>
<dbReference type="InterPro" id="IPR018247">
    <property type="entry name" value="EF_Hand_1_Ca_BS"/>
</dbReference>
<evidence type="ECO:0000256" key="2">
    <source>
        <dbReference type="SAM" id="SignalP"/>
    </source>
</evidence>